<protein>
    <submittedName>
        <fullName evidence="1">Uncharacterized protein</fullName>
    </submittedName>
</protein>
<comment type="caution">
    <text evidence="1">The sequence shown here is derived from an EMBL/GenBank/DDBJ whole genome shotgun (WGS) entry which is preliminary data.</text>
</comment>
<organism evidence="1 2">
    <name type="scientific">Forsythia ovata</name>
    <dbReference type="NCBI Taxonomy" id="205694"/>
    <lineage>
        <taxon>Eukaryota</taxon>
        <taxon>Viridiplantae</taxon>
        <taxon>Streptophyta</taxon>
        <taxon>Embryophyta</taxon>
        <taxon>Tracheophyta</taxon>
        <taxon>Spermatophyta</taxon>
        <taxon>Magnoliopsida</taxon>
        <taxon>eudicotyledons</taxon>
        <taxon>Gunneridae</taxon>
        <taxon>Pentapetalae</taxon>
        <taxon>asterids</taxon>
        <taxon>lamiids</taxon>
        <taxon>Lamiales</taxon>
        <taxon>Oleaceae</taxon>
        <taxon>Forsythieae</taxon>
        <taxon>Forsythia</taxon>
    </lineage>
</organism>
<dbReference type="Proteomes" id="UP001604277">
    <property type="component" value="Unassembled WGS sequence"/>
</dbReference>
<dbReference type="EMBL" id="JBFOLJ010000010">
    <property type="protein sequence ID" value="KAL2502413.1"/>
    <property type="molecule type" value="Genomic_DNA"/>
</dbReference>
<proteinExistence type="predicted"/>
<keyword evidence="2" id="KW-1185">Reference proteome</keyword>
<gene>
    <name evidence="1" type="ORF">Fot_36261</name>
</gene>
<dbReference type="AlphaFoldDB" id="A0ABD1SNX5"/>
<name>A0ABD1SNX5_9LAMI</name>
<evidence type="ECO:0000313" key="1">
    <source>
        <dbReference type="EMBL" id="KAL2502413.1"/>
    </source>
</evidence>
<evidence type="ECO:0000313" key="2">
    <source>
        <dbReference type="Proteomes" id="UP001604277"/>
    </source>
</evidence>
<sequence>MLRHSTAILGYPQGTIFIVVQLWQMQIGIYGSSVGGNRQRRRWWKVDGWRRWYGAFGINAESGGGVSQRVRLIRTRTTMAGWHCSSHNTSPSKLSYFFDKPILACVLQEKHIHQSDRLEKCQAPSLSTICHSSLA</sequence>
<reference evidence="2" key="1">
    <citation type="submission" date="2024-07" db="EMBL/GenBank/DDBJ databases">
        <title>Two chromosome-level genome assemblies of Korean endemic species Abeliophyllum distichum and Forsythia ovata (Oleaceae).</title>
        <authorList>
            <person name="Jang H."/>
        </authorList>
    </citation>
    <scope>NUCLEOTIDE SEQUENCE [LARGE SCALE GENOMIC DNA]</scope>
</reference>
<accession>A0ABD1SNX5</accession>